<dbReference type="SUPFAM" id="SSF46785">
    <property type="entry name" value="Winged helix' DNA-binding domain"/>
    <property type="match status" value="1"/>
</dbReference>
<evidence type="ECO:0000313" key="2">
    <source>
        <dbReference type="Proteomes" id="UP000053881"/>
    </source>
</evidence>
<dbReference type="InterPro" id="IPR036390">
    <property type="entry name" value="WH_DNA-bd_sf"/>
</dbReference>
<dbReference type="Gene3D" id="1.10.10.10">
    <property type="entry name" value="Winged helix-like DNA-binding domain superfamily/Winged helix DNA-binding domain"/>
    <property type="match status" value="1"/>
</dbReference>
<protein>
    <recommendedName>
        <fullName evidence="3">HTH marR-type domain-containing protein</fullName>
    </recommendedName>
</protein>
<organism evidence="1 2">
    <name type="scientific">Lederbergia galactosidilytica</name>
    <dbReference type="NCBI Taxonomy" id="217031"/>
    <lineage>
        <taxon>Bacteria</taxon>
        <taxon>Bacillati</taxon>
        <taxon>Bacillota</taxon>
        <taxon>Bacilli</taxon>
        <taxon>Bacillales</taxon>
        <taxon>Bacillaceae</taxon>
        <taxon>Lederbergia</taxon>
    </lineage>
</organism>
<gene>
    <name evidence="1" type="ORF">ACA29_22195</name>
</gene>
<dbReference type="PATRIC" id="fig|217031.4.peg.7545"/>
<dbReference type="InterPro" id="IPR036388">
    <property type="entry name" value="WH-like_DNA-bd_sf"/>
</dbReference>
<accession>A0A0Q9XNQ2</accession>
<evidence type="ECO:0000313" key="1">
    <source>
        <dbReference type="EMBL" id="KRG09813.1"/>
    </source>
</evidence>
<proteinExistence type="predicted"/>
<reference evidence="1 2" key="1">
    <citation type="submission" date="2015-06" db="EMBL/GenBank/DDBJ databases">
        <title>Genome sequencing project of Bacillus galactosidilyticus PL133.</title>
        <authorList>
            <person name="Gaiero J."/>
            <person name="Nicol R."/>
            <person name="Habash M."/>
        </authorList>
    </citation>
    <scope>NUCLEOTIDE SEQUENCE [LARGE SCALE GENOMIC DNA]</scope>
    <source>
        <strain evidence="1 2">PL133</strain>
    </source>
</reference>
<sequence length="94" mass="11356">MQDFFNDQSEKNHSKKSLYKYIHRKIKVSKAELLKEFHVPNTTMTRILAELTDRGLIQFTKQDLENQPGEDRQYYTKLFQKLPIWLVLRLLVQM</sequence>
<evidence type="ECO:0008006" key="3">
    <source>
        <dbReference type="Google" id="ProtNLM"/>
    </source>
</evidence>
<name>A0A0Q9XNQ2_9BACI</name>
<dbReference type="Proteomes" id="UP000053881">
    <property type="component" value="Unassembled WGS sequence"/>
</dbReference>
<dbReference type="EMBL" id="LGPB01000137">
    <property type="protein sequence ID" value="KRG09813.1"/>
    <property type="molecule type" value="Genomic_DNA"/>
</dbReference>
<dbReference type="AlphaFoldDB" id="A0A0Q9XNQ2"/>
<comment type="caution">
    <text evidence="1">The sequence shown here is derived from an EMBL/GenBank/DDBJ whole genome shotgun (WGS) entry which is preliminary data.</text>
</comment>